<dbReference type="PROSITE" id="PS01125">
    <property type="entry name" value="ROK"/>
    <property type="match status" value="1"/>
</dbReference>
<sequence>MSPFSTELTIGIDIGGTSVRAAVVDADGGMLDTLRAATPPTATALEHCLDRLVSELRDRWAVRAVGLAIAGFLSPDRQTVRFAPHLAWREAAVPAEMSQRLGLPVFAEHDANSAALAELHFGAAARGHNTLVLALGTGIGAGMLMGGQLYRGSFGVAPELGHLVVVPDGRPCSCGKRGCLERYCSGTGLVDTVIELLAQTEPGPSALAAESQADPGSLTGRRVAAAAAEGDPIALAAFASLAHWLGQGMAMIADVFDPDLVVIAGGLGSASGLYLDEAREHYTAMVTGAGHRQLARIRATQLGESAGVIGAAKVAKLGLAALAEATVNPGRAGQ</sequence>
<reference evidence="2 3" key="1">
    <citation type="submission" date="2024-09" db="EMBL/GenBank/DDBJ databases">
        <authorList>
            <person name="Sun Q."/>
            <person name="Mori K."/>
        </authorList>
    </citation>
    <scope>NUCLEOTIDE SEQUENCE [LARGE SCALE GENOMIC DNA]</scope>
    <source>
        <strain evidence="2 3">CCM 7957</strain>
    </source>
</reference>
<dbReference type="Proteomes" id="UP001589783">
    <property type="component" value="Unassembled WGS sequence"/>
</dbReference>
<dbReference type="EMBL" id="JBHLWV010000011">
    <property type="protein sequence ID" value="MFC0313822.1"/>
    <property type="molecule type" value="Genomic_DNA"/>
</dbReference>
<proteinExistence type="inferred from homology"/>
<dbReference type="SUPFAM" id="SSF53067">
    <property type="entry name" value="Actin-like ATPase domain"/>
    <property type="match status" value="1"/>
</dbReference>
<dbReference type="InterPro" id="IPR043129">
    <property type="entry name" value="ATPase_NBD"/>
</dbReference>
<evidence type="ECO:0000256" key="1">
    <source>
        <dbReference type="ARBA" id="ARBA00006479"/>
    </source>
</evidence>
<dbReference type="Gene3D" id="3.30.420.40">
    <property type="match status" value="2"/>
</dbReference>
<organism evidence="2 3">
    <name type="scientific">Gordonia phosphorivorans</name>
    <dbReference type="NCBI Taxonomy" id="1056982"/>
    <lineage>
        <taxon>Bacteria</taxon>
        <taxon>Bacillati</taxon>
        <taxon>Actinomycetota</taxon>
        <taxon>Actinomycetes</taxon>
        <taxon>Mycobacteriales</taxon>
        <taxon>Gordoniaceae</taxon>
        <taxon>Gordonia</taxon>
    </lineage>
</organism>
<dbReference type="InterPro" id="IPR049874">
    <property type="entry name" value="ROK_cs"/>
</dbReference>
<dbReference type="PANTHER" id="PTHR18964">
    <property type="entry name" value="ROK (REPRESSOR, ORF, KINASE) FAMILY"/>
    <property type="match status" value="1"/>
</dbReference>
<protein>
    <submittedName>
        <fullName evidence="2">ROK family protein</fullName>
    </submittedName>
</protein>
<dbReference type="InterPro" id="IPR000600">
    <property type="entry name" value="ROK"/>
</dbReference>
<keyword evidence="3" id="KW-1185">Reference proteome</keyword>
<evidence type="ECO:0000313" key="3">
    <source>
        <dbReference type="Proteomes" id="UP001589783"/>
    </source>
</evidence>
<comment type="similarity">
    <text evidence="1">Belongs to the ROK (NagC/XylR) family.</text>
</comment>
<dbReference type="PANTHER" id="PTHR18964:SF173">
    <property type="entry name" value="GLUCOKINASE"/>
    <property type="match status" value="1"/>
</dbReference>
<dbReference type="RefSeq" id="WP_382360710.1">
    <property type="nucleotide sequence ID" value="NZ_JBHLWV010000011.1"/>
</dbReference>
<name>A0ABV6H5F2_9ACTN</name>
<accession>A0ABV6H5F2</accession>
<comment type="caution">
    <text evidence="2">The sequence shown here is derived from an EMBL/GenBank/DDBJ whole genome shotgun (WGS) entry which is preliminary data.</text>
</comment>
<evidence type="ECO:0000313" key="2">
    <source>
        <dbReference type="EMBL" id="MFC0313822.1"/>
    </source>
</evidence>
<dbReference type="Pfam" id="PF00480">
    <property type="entry name" value="ROK"/>
    <property type="match status" value="1"/>
</dbReference>
<gene>
    <name evidence="2" type="ORF">ACFFJD_03000</name>
</gene>